<proteinExistence type="predicted"/>
<sequence length="424" mass="47105">MGLDQEKIKKRLSQIELDIDKMNQMIDDNLQLGTTDDTMQEQVAADSNDDAEDEKIESEVKEVVAEVVKAPVHLDSMYDSQHEGLGEPIKVKDSKIDEATQTQEEEPVNETPLEKVVSAAKSIASAAEEMVDTSIDAAVGPNEEEEEEEEIANTSLEKVISAAKSVGSAAEEMINNSLDIAVDPVENEDTAVNQNDRVLEVNETSVKKIVNSIEEVNNAPETMINETVDTPVDTHVVSQLKPDDDEWEEITEENVETVGKETDTDENTSKIVLPKHTGHNTSSTPTIADDKMIERITSKRLPSRPFRVISVGSANSSATERNISPIPAGTDPEESTLERIEQRYDYLTNKTTKLTKEISYLTGMVSQGNLSIDDSKRLKVALTKLQEYLDRKTKERYETGVLLSRQLRKQIDKGENGQFWVGNK</sequence>
<evidence type="ECO:0000313" key="2">
    <source>
        <dbReference type="EMBL" id="SMN19818.1"/>
    </source>
</evidence>
<reference evidence="2 3" key="1">
    <citation type="submission" date="2017-04" db="EMBL/GenBank/DDBJ databases">
        <authorList>
            <person name="Afonso C.L."/>
            <person name="Miller P.J."/>
            <person name="Scott M.A."/>
            <person name="Spackman E."/>
            <person name="Goraichik I."/>
            <person name="Dimitrov K.M."/>
            <person name="Suarez D.L."/>
            <person name="Swayne D.E."/>
        </authorList>
    </citation>
    <scope>NUCLEOTIDE SEQUENCE [LARGE SCALE GENOMIC DNA]</scope>
</reference>
<protein>
    <submittedName>
        <fullName evidence="2">Similar to Saccharomyces cerevisiae YNL166C BNI5 Protein involved in organization of septins at the mother-bud neck</fullName>
    </submittedName>
</protein>
<evidence type="ECO:0000313" key="3">
    <source>
        <dbReference type="Proteomes" id="UP000196158"/>
    </source>
</evidence>
<evidence type="ECO:0000256" key="1">
    <source>
        <dbReference type="SAM" id="MobiDB-lite"/>
    </source>
</evidence>
<name>A0A1X7R2C8_9SACH</name>
<dbReference type="AlphaFoldDB" id="A0A1X7R2C8"/>
<feature type="compositionally biased region" description="Basic and acidic residues" evidence="1">
    <location>
        <begin position="80"/>
        <end position="98"/>
    </location>
</feature>
<dbReference type="STRING" id="1789683.A0A1X7R2C8"/>
<organism evidence="2 3">
    <name type="scientific">Maudiozyma saulgeensis</name>
    <dbReference type="NCBI Taxonomy" id="1789683"/>
    <lineage>
        <taxon>Eukaryota</taxon>
        <taxon>Fungi</taxon>
        <taxon>Dikarya</taxon>
        <taxon>Ascomycota</taxon>
        <taxon>Saccharomycotina</taxon>
        <taxon>Saccharomycetes</taxon>
        <taxon>Saccharomycetales</taxon>
        <taxon>Saccharomycetaceae</taxon>
        <taxon>Maudiozyma</taxon>
    </lineage>
</organism>
<feature type="compositionally biased region" description="Acidic residues" evidence="1">
    <location>
        <begin position="47"/>
        <end position="56"/>
    </location>
</feature>
<dbReference type="Proteomes" id="UP000196158">
    <property type="component" value="Unassembled WGS sequence"/>
</dbReference>
<dbReference type="EMBL" id="FXLY01000004">
    <property type="protein sequence ID" value="SMN19818.1"/>
    <property type="molecule type" value="Genomic_DNA"/>
</dbReference>
<accession>A0A1X7R2C8</accession>
<feature type="region of interest" description="Disordered" evidence="1">
    <location>
        <begin position="78"/>
        <end position="111"/>
    </location>
</feature>
<keyword evidence="3" id="KW-1185">Reference proteome</keyword>
<dbReference type="OrthoDB" id="3993315at2759"/>
<feature type="region of interest" description="Disordered" evidence="1">
    <location>
        <begin position="33"/>
        <end position="56"/>
    </location>
</feature>
<gene>
    <name evidence="2" type="ORF">KASA_0O04070G</name>
</gene>